<protein>
    <submittedName>
        <fullName evidence="1">Uncharacterized protein</fullName>
    </submittedName>
</protein>
<comment type="caution">
    <text evidence="1">The sequence shown here is derived from an EMBL/GenBank/DDBJ whole genome shotgun (WGS) entry which is preliminary data.</text>
</comment>
<evidence type="ECO:0000313" key="1">
    <source>
        <dbReference type="EMBL" id="KFB00971.1"/>
    </source>
</evidence>
<sequence length="64" mass="7489">MFNCKNNKKLEPVIETVEVEDAVKMPTNTIDILTRSMEFIMADTITSGWDTFKYDNRANEPHFF</sequence>
<dbReference type="AlphaFoldDB" id="A0A084TJT5"/>
<accession>A0A084TJT5</accession>
<gene>
    <name evidence="1" type="ORF">IA57_11065</name>
</gene>
<organism evidence="1 2">
    <name type="scientific">Mangrovimonas yunxiaonensis</name>
    <dbReference type="NCBI Taxonomy" id="1197477"/>
    <lineage>
        <taxon>Bacteria</taxon>
        <taxon>Pseudomonadati</taxon>
        <taxon>Bacteroidota</taxon>
        <taxon>Flavobacteriia</taxon>
        <taxon>Flavobacteriales</taxon>
        <taxon>Flavobacteriaceae</taxon>
        <taxon>Mangrovimonas</taxon>
    </lineage>
</organism>
<dbReference type="EMBL" id="JPFK01000007">
    <property type="protein sequence ID" value="KFB00971.1"/>
    <property type="molecule type" value="Genomic_DNA"/>
</dbReference>
<dbReference type="Proteomes" id="UP000028521">
    <property type="component" value="Unassembled WGS sequence"/>
</dbReference>
<reference evidence="2" key="2">
    <citation type="submission" date="2014-07" db="EMBL/GenBank/DDBJ databases">
        <title>Genome sequence of Mangrovimonas yunxiaonensis.</title>
        <authorList>
            <person name="Li Y."/>
            <person name="Zheng T."/>
        </authorList>
    </citation>
    <scope>NUCLEOTIDE SEQUENCE [LARGE SCALE GENOMIC DNA]</scope>
    <source>
        <strain evidence="2">LY01</strain>
    </source>
</reference>
<name>A0A084TJT5_9FLAO</name>
<keyword evidence="2" id="KW-1185">Reference proteome</keyword>
<proteinExistence type="predicted"/>
<reference evidence="1 2" key="1">
    <citation type="journal article" date="2014" name="Genome Announc.">
        <title>Draft Genome Sequence of the Algicidal Bacterium Mangrovimonas yunxiaonensis Strain LY01.</title>
        <authorList>
            <person name="Li Y."/>
            <person name="Zhu H."/>
            <person name="Li C."/>
            <person name="Zhang H."/>
            <person name="Chen Z."/>
            <person name="Zheng W."/>
            <person name="Xu H."/>
            <person name="Zheng T."/>
        </authorList>
    </citation>
    <scope>NUCLEOTIDE SEQUENCE [LARGE SCALE GENOMIC DNA]</scope>
    <source>
        <strain evidence="1 2">LY01</strain>
    </source>
</reference>
<evidence type="ECO:0000313" key="2">
    <source>
        <dbReference type="Proteomes" id="UP000028521"/>
    </source>
</evidence>